<name>A0ABS7E930_9GAMM</name>
<organism evidence="1 2">
    <name type="scientific">Shewanella nanhaiensis</name>
    <dbReference type="NCBI Taxonomy" id="2864872"/>
    <lineage>
        <taxon>Bacteria</taxon>
        <taxon>Pseudomonadati</taxon>
        <taxon>Pseudomonadota</taxon>
        <taxon>Gammaproteobacteria</taxon>
        <taxon>Alteromonadales</taxon>
        <taxon>Shewanellaceae</taxon>
        <taxon>Shewanella</taxon>
    </lineage>
</organism>
<proteinExistence type="predicted"/>
<accession>A0ABS7E930</accession>
<dbReference type="Pfam" id="PF10117">
    <property type="entry name" value="McrBC"/>
    <property type="match status" value="1"/>
</dbReference>
<evidence type="ECO:0000313" key="2">
    <source>
        <dbReference type="Proteomes" id="UP001195963"/>
    </source>
</evidence>
<evidence type="ECO:0000313" key="1">
    <source>
        <dbReference type="EMBL" id="MBW8186206.1"/>
    </source>
</evidence>
<sequence>MRAKKEITLFEFDCLVSDDNAAKSGYDSTDYSHIQVVSNKAFEYLKSLCLSDESESKLLQLRRRRNMEVLQVQNYAGVIFTPDRTQIEVLPKVGKGFKGEGADNSESAYEKARKSLLVMLRALKGFSHIQTSSANIASQKMPLLEVFISQFIKSVNVLVKRGLRSDYVRREDNLAFLKGKLNVGKQVKRNYINKHKFYCEYDEFLLDRPANRLLHSALLKVKTISRSAANQKLLQELEFVFNEVPQSSDYKLDFTNVKLDRGMSYYQVPLAWCKLILEGLSPQSMKGESHAVSLLFPMEKVFEDYVAKVLKDQLAVTHPELSISSQVTGEYLASYDGRDKFSLRPDLVVKHGKSNQIVLDTKWKLLDTTLSNSNISQSDIYQLFAYAKKYLGADNEGQDVVLIYPSQDNFSEPLSSPFELGDGHRLWVVPFEIINTKAAGINWPQRAREVNKVLC</sequence>
<gene>
    <name evidence="1" type="ORF">K0625_21520</name>
</gene>
<dbReference type="RefSeq" id="WP_220111522.1">
    <property type="nucleotide sequence ID" value="NZ_JAHZST010000022.1"/>
</dbReference>
<reference evidence="1 2" key="1">
    <citation type="submission" date="2021-07" db="EMBL/GenBank/DDBJ databases">
        <title>Shewanella sp. nov, isolated from SCS.</title>
        <authorList>
            <person name="Cao W.R."/>
        </authorList>
    </citation>
    <scope>NUCLEOTIDE SEQUENCE [LARGE SCALE GENOMIC DNA]</scope>
    <source>
        <strain evidence="1 2">NR704-98</strain>
    </source>
</reference>
<keyword evidence="2" id="KW-1185">Reference proteome</keyword>
<dbReference type="PANTHER" id="PTHR38733:SF1">
    <property type="entry name" value="TYPE IV METHYL-DIRECTED RESTRICTION ENZYME ECOKMCRBC"/>
    <property type="match status" value="1"/>
</dbReference>
<dbReference type="Proteomes" id="UP001195963">
    <property type="component" value="Unassembled WGS sequence"/>
</dbReference>
<dbReference type="InterPro" id="IPR019292">
    <property type="entry name" value="McrC"/>
</dbReference>
<dbReference type="PANTHER" id="PTHR38733">
    <property type="entry name" value="PROTEIN MCRC"/>
    <property type="match status" value="1"/>
</dbReference>
<protein>
    <submittedName>
        <fullName evidence="1">McrC family protein</fullName>
    </submittedName>
</protein>
<comment type="caution">
    <text evidence="1">The sequence shown here is derived from an EMBL/GenBank/DDBJ whole genome shotgun (WGS) entry which is preliminary data.</text>
</comment>
<dbReference type="EMBL" id="JAHZST010000022">
    <property type="protein sequence ID" value="MBW8186206.1"/>
    <property type="molecule type" value="Genomic_DNA"/>
</dbReference>